<accession>A0A7S3HWS1</accession>
<sequence>MGLYFLVCPRVFVVLLLLFDEVSPLHMLVEELGVDSAHVDRVSQLLHLHTLLIVLLVGRDLLLQLRIKMILHVTLPIKQCLRHLVVFLGPEVRLARRRVLISVVHFAHAVHFHLLQHDFANRLLLLLPLNIDRHVETVVFFFESLQLFLIFDLTLLGPHELHFEALSGIPEHGVGILDISRCRSQNGRLVLLRVEGRLLDEFIRQRLLLLVLEADLVRSDLIGEHVRAGLQLKHVLIGSCFMQIFRFFVKLALDLVFVGARDRGRCLRFLDRTSLFKLVDELSTPFFSRALLGSLHIVTMSVREVIEPVLFIVTSLQVLEHFFLSHSLFYILAMFSLHRGFFLLFDLTKLCDLILVFLVIDALLFDLVKTLFGGSLGLCLRLLHVLLHEGASVFARAPIMEKCALSLTHFLREEVIEGHLWQEFILLERLENFLLLHGHVLRATLLHKITSGPRELTVNLVVVDLPLVESKAELASVGLEALALVPLLHGAVFATVARDLAADIRVGSHYRSRVAHLREASLVDTNGGVERLRATIRRSRAARLLMVDSSDRTRSHLASSA</sequence>
<feature type="chain" id="PRO_5031125333" description="Secreted protein" evidence="1">
    <location>
        <begin position="25"/>
        <end position="561"/>
    </location>
</feature>
<name>A0A7S3HWS1_9SPIT</name>
<dbReference type="EMBL" id="HBIE01007403">
    <property type="protein sequence ID" value="CAE0307460.1"/>
    <property type="molecule type" value="Transcribed_RNA"/>
</dbReference>
<proteinExistence type="predicted"/>
<evidence type="ECO:0000313" key="2">
    <source>
        <dbReference type="EMBL" id="CAE0307460.1"/>
    </source>
</evidence>
<gene>
    <name evidence="2" type="ORF">FEHR0123_LOCUS2367</name>
</gene>
<protein>
    <recommendedName>
        <fullName evidence="3">Secreted protein</fullName>
    </recommendedName>
</protein>
<feature type="signal peptide" evidence="1">
    <location>
        <begin position="1"/>
        <end position="24"/>
    </location>
</feature>
<keyword evidence="1" id="KW-0732">Signal</keyword>
<evidence type="ECO:0000256" key="1">
    <source>
        <dbReference type="SAM" id="SignalP"/>
    </source>
</evidence>
<evidence type="ECO:0008006" key="3">
    <source>
        <dbReference type="Google" id="ProtNLM"/>
    </source>
</evidence>
<reference evidence="2" key="1">
    <citation type="submission" date="2021-01" db="EMBL/GenBank/DDBJ databases">
        <authorList>
            <person name="Corre E."/>
            <person name="Pelletier E."/>
            <person name="Niang G."/>
            <person name="Scheremetjew M."/>
            <person name="Finn R."/>
            <person name="Kale V."/>
            <person name="Holt S."/>
            <person name="Cochrane G."/>
            <person name="Meng A."/>
            <person name="Brown T."/>
            <person name="Cohen L."/>
        </authorList>
    </citation>
    <scope>NUCLEOTIDE SEQUENCE</scope>
    <source>
        <strain evidence="2">Fehren 1</strain>
    </source>
</reference>
<dbReference type="AlphaFoldDB" id="A0A7S3HWS1"/>
<organism evidence="2">
    <name type="scientific">Favella ehrenbergii</name>
    <dbReference type="NCBI Taxonomy" id="182087"/>
    <lineage>
        <taxon>Eukaryota</taxon>
        <taxon>Sar</taxon>
        <taxon>Alveolata</taxon>
        <taxon>Ciliophora</taxon>
        <taxon>Intramacronucleata</taxon>
        <taxon>Spirotrichea</taxon>
        <taxon>Choreotrichia</taxon>
        <taxon>Tintinnida</taxon>
        <taxon>Xystonellidae</taxon>
        <taxon>Favella</taxon>
    </lineage>
</organism>